<organism evidence="1 2">
    <name type="scientific">Mycobacterium paragordonae</name>
    <dbReference type="NCBI Taxonomy" id="1389713"/>
    <lineage>
        <taxon>Bacteria</taxon>
        <taxon>Bacillati</taxon>
        <taxon>Actinomycetota</taxon>
        <taxon>Actinomycetes</taxon>
        <taxon>Mycobacteriales</taxon>
        <taxon>Mycobacteriaceae</taxon>
        <taxon>Mycobacterium</taxon>
    </lineage>
</organism>
<dbReference type="RefSeq" id="WP_120791145.1">
    <property type="nucleotide sequence ID" value="NZ_BLKX01000001.1"/>
</dbReference>
<evidence type="ECO:0000313" key="2">
    <source>
        <dbReference type="Proteomes" id="UP000465240"/>
    </source>
</evidence>
<accession>A0ABQ1CD02</accession>
<sequence>MSGSSKTEAGPQWAGAPPSQQCAWWPVHEFLEAVVQQANYGQIPAPGTPSWCALADGDPRKLLSVAIAGEHHVLRVETAQEQFAEASKAIAGSADWSATARAIGRRREAYIPRRSA</sequence>
<dbReference type="InterPro" id="IPR024384">
    <property type="entry name" value="DUF2742"/>
</dbReference>
<gene>
    <name evidence="1" type="ORF">MPRG_55810</name>
</gene>
<dbReference type="EMBL" id="BLKX01000001">
    <property type="protein sequence ID" value="GFG82305.1"/>
    <property type="molecule type" value="Genomic_DNA"/>
</dbReference>
<protein>
    <recommendedName>
        <fullName evidence="3">DUF2742 domain-containing protein</fullName>
    </recommendedName>
</protein>
<reference evidence="1 2" key="1">
    <citation type="journal article" date="2019" name="Emerg. Microbes Infect.">
        <title>Comprehensive subspecies identification of 175 nontuberculous mycobacteria species based on 7547 genomic profiles.</title>
        <authorList>
            <person name="Matsumoto Y."/>
            <person name="Kinjo T."/>
            <person name="Motooka D."/>
            <person name="Nabeya D."/>
            <person name="Jung N."/>
            <person name="Uechi K."/>
            <person name="Horii T."/>
            <person name="Iida T."/>
            <person name="Fujita J."/>
            <person name="Nakamura S."/>
        </authorList>
    </citation>
    <scope>NUCLEOTIDE SEQUENCE [LARGE SCALE GENOMIC DNA]</scope>
    <source>
        <strain evidence="1 2">JCM 18565</strain>
    </source>
</reference>
<name>A0ABQ1CD02_9MYCO</name>
<keyword evidence="2" id="KW-1185">Reference proteome</keyword>
<evidence type="ECO:0000313" key="1">
    <source>
        <dbReference type="EMBL" id="GFG82305.1"/>
    </source>
</evidence>
<dbReference type="Proteomes" id="UP000465240">
    <property type="component" value="Unassembled WGS sequence"/>
</dbReference>
<dbReference type="Pfam" id="PF10888">
    <property type="entry name" value="DUF2742"/>
    <property type="match status" value="1"/>
</dbReference>
<proteinExistence type="predicted"/>
<evidence type="ECO:0008006" key="3">
    <source>
        <dbReference type="Google" id="ProtNLM"/>
    </source>
</evidence>
<comment type="caution">
    <text evidence="1">The sequence shown here is derived from an EMBL/GenBank/DDBJ whole genome shotgun (WGS) entry which is preliminary data.</text>
</comment>